<evidence type="ECO:0000313" key="2">
    <source>
        <dbReference type="Proteomes" id="UP000549911"/>
    </source>
</evidence>
<organism evidence="1 2">
    <name type="scientific">Nocardioides cavernae</name>
    <dbReference type="NCBI Taxonomy" id="1921566"/>
    <lineage>
        <taxon>Bacteria</taxon>
        <taxon>Bacillati</taxon>
        <taxon>Actinomycetota</taxon>
        <taxon>Actinomycetes</taxon>
        <taxon>Propionibacteriales</taxon>
        <taxon>Nocardioidaceae</taxon>
        <taxon>Nocardioides</taxon>
    </lineage>
</organism>
<reference evidence="1 2" key="1">
    <citation type="submission" date="2020-07" db="EMBL/GenBank/DDBJ databases">
        <authorList>
            <person name="Partida-Martinez L."/>
            <person name="Huntemann M."/>
            <person name="Clum A."/>
            <person name="Wang J."/>
            <person name="Palaniappan K."/>
            <person name="Ritter S."/>
            <person name="Chen I.-M."/>
            <person name="Stamatis D."/>
            <person name="Reddy T."/>
            <person name="O'Malley R."/>
            <person name="Daum C."/>
            <person name="Shapiro N."/>
            <person name="Ivanova N."/>
            <person name="Kyrpides N."/>
            <person name="Woyke T."/>
        </authorList>
    </citation>
    <scope>NUCLEOTIDE SEQUENCE [LARGE SCALE GENOMIC DNA]</scope>
    <source>
        <strain evidence="1 2">AT2.17</strain>
    </source>
</reference>
<accession>A0A7Y9H403</accession>
<gene>
    <name evidence="1" type="ORF">F4692_002366</name>
</gene>
<name>A0A7Y9H403_9ACTN</name>
<dbReference type="RefSeq" id="WP_179619802.1">
    <property type="nucleotide sequence ID" value="NZ_JACCBW010000002.1"/>
</dbReference>
<comment type="caution">
    <text evidence="1">The sequence shown here is derived from an EMBL/GenBank/DDBJ whole genome shotgun (WGS) entry which is preliminary data.</text>
</comment>
<dbReference type="AlphaFoldDB" id="A0A7Y9H403"/>
<proteinExistence type="predicted"/>
<sequence length="136" mass="14452">MLPLEDRELLSQTMVGLNIDAETISSLLFSFDKAASGLENDPVAPVVGASYGDSFTGGYRLATNVEMAHQAVGEELQRMVAGLREMGASVEEFSNDVQKTTEQSVATATRIEVATDCVAAPDFASSQCTLPTESQD</sequence>
<keyword evidence="2" id="KW-1185">Reference proteome</keyword>
<dbReference type="EMBL" id="JACCBW010000002">
    <property type="protein sequence ID" value="NYE37233.1"/>
    <property type="molecule type" value="Genomic_DNA"/>
</dbReference>
<evidence type="ECO:0000313" key="1">
    <source>
        <dbReference type="EMBL" id="NYE37233.1"/>
    </source>
</evidence>
<dbReference type="Proteomes" id="UP000549911">
    <property type="component" value="Unassembled WGS sequence"/>
</dbReference>
<protein>
    <submittedName>
        <fullName evidence="1">Uncharacterized protein</fullName>
    </submittedName>
</protein>
<reference evidence="1 2" key="2">
    <citation type="submission" date="2020-08" db="EMBL/GenBank/DDBJ databases">
        <title>The Agave Microbiome: Exploring the role of microbial communities in plant adaptations to desert environments.</title>
        <authorList>
            <person name="Partida-Martinez L.P."/>
        </authorList>
    </citation>
    <scope>NUCLEOTIDE SEQUENCE [LARGE SCALE GENOMIC DNA]</scope>
    <source>
        <strain evidence="1 2">AT2.17</strain>
    </source>
</reference>